<reference evidence="2" key="1">
    <citation type="journal article" date="2020" name="Mol. Plant Microbe Interact.">
        <title>Genome Sequence of the Biocontrol Agent Coniothyrium minitans strain Conio (IMI 134523).</title>
        <authorList>
            <person name="Patel D."/>
            <person name="Shittu T.A."/>
            <person name="Baroncelli R."/>
            <person name="Muthumeenakshi S."/>
            <person name="Osborne T.H."/>
            <person name="Janganan T.K."/>
            <person name="Sreenivasaprasad S."/>
        </authorList>
    </citation>
    <scope>NUCLEOTIDE SEQUENCE</scope>
    <source>
        <strain evidence="2">Conio</strain>
    </source>
</reference>
<protein>
    <submittedName>
        <fullName evidence="2">Uncharacterized protein</fullName>
    </submittedName>
</protein>
<proteinExistence type="predicted"/>
<name>A0A9P6G7V6_9PLEO</name>
<feature type="region of interest" description="Disordered" evidence="1">
    <location>
        <begin position="39"/>
        <end position="98"/>
    </location>
</feature>
<dbReference type="AlphaFoldDB" id="A0A9P6G7V6"/>
<evidence type="ECO:0000256" key="1">
    <source>
        <dbReference type="SAM" id="MobiDB-lite"/>
    </source>
</evidence>
<accession>A0A9P6G7V6</accession>
<organism evidence="2 3">
    <name type="scientific">Paraphaeosphaeria minitans</name>
    <dbReference type="NCBI Taxonomy" id="565426"/>
    <lineage>
        <taxon>Eukaryota</taxon>
        <taxon>Fungi</taxon>
        <taxon>Dikarya</taxon>
        <taxon>Ascomycota</taxon>
        <taxon>Pezizomycotina</taxon>
        <taxon>Dothideomycetes</taxon>
        <taxon>Pleosporomycetidae</taxon>
        <taxon>Pleosporales</taxon>
        <taxon>Massarineae</taxon>
        <taxon>Didymosphaeriaceae</taxon>
        <taxon>Paraphaeosphaeria</taxon>
    </lineage>
</organism>
<feature type="compositionally biased region" description="Low complexity" evidence="1">
    <location>
        <begin position="65"/>
        <end position="79"/>
    </location>
</feature>
<evidence type="ECO:0000313" key="3">
    <source>
        <dbReference type="Proteomes" id="UP000756921"/>
    </source>
</evidence>
<dbReference type="EMBL" id="WJXW01000014">
    <property type="protein sequence ID" value="KAF9730727.1"/>
    <property type="molecule type" value="Genomic_DNA"/>
</dbReference>
<evidence type="ECO:0000313" key="2">
    <source>
        <dbReference type="EMBL" id="KAF9730727.1"/>
    </source>
</evidence>
<sequence>MVAGWLAGWPKGGWAMGDGLAAFAAVQNGVRFPQALLSHPHTHAHNPHPHPPPTSHAPQSVASMPTAAVATRRTAPPHRCTAPRHHTAPMSTPRHGHYITNSAHEHAQSWPSRSSQVTTAHLSLVCLVQPTNHPLHTISLVYAVQASGRPCASPAESHIVAQRIQFGSFANRSHSAQPLAGPFCGTSRNVADGAGEP</sequence>
<gene>
    <name evidence="2" type="ORF">PMIN01_11596</name>
</gene>
<comment type="caution">
    <text evidence="2">The sequence shown here is derived from an EMBL/GenBank/DDBJ whole genome shotgun (WGS) entry which is preliminary data.</text>
</comment>
<keyword evidence="3" id="KW-1185">Reference proteome</keyword>
<dbReference type="Proteomes" id="UP000756921">
    <property type="component" value="Unassembled WGS sequence"/>
</dbReference>